<accession>A0A7J0F517</accession>
<dbReference type="AlphaFoldDB" id="A0A7J0F517"/>
<name>A0A7J0F517_9ERIC</name>
<evidence type="ECO:0000313" key="1">
    <source>
        <dbReference type="EMBL" id="GFY93486.1"/>
    </source>
</evidence>
<dbReference type="Proteomes" id="UP000585474">
    <property type="component" value="Unassembled WGS sequence"/>
</dbReference>
<dbReference type="EMBL" id="BJWL01000008">
    <property type="protein sequence ID" value="GFY93486.1"/>
    <property type="molecule type" value="Genomic_DNA"/>
</dbReference>
<gene>
    <name evidence="1" type="ORF">Acr_08g0018820</name>
</gene>
<protein>
    <submittedName>
        <fullName evidence="1">Uncharacterized protein</fullName>
    </submittedName>
</protein>
<evidence type="ECO:0000313" key="2">
    <source>
        <dbReference type="Proteomes" id="UP000585474"/>
    </source>
</evidence>
<proteinExistence type="predicted"/>
<comment type="caution">
    <text evidence="1">The sequence shown here is derived from an EMBL/GenBank/DDBJ whole genome shotgun (WGS) entry which is preliminary data.</text>
</comment>
<sequence>MKSWDFRKGGLGEGTWIGGDGFALTKMDSLMPALTQWLATPHMYHFCPGVVSTIASLPVFRAYDNGGLIQFLKSGPINLEDVVQSN</sequence>
<organism evidence="1 2">
    <name type="scientific">Actinidia rufa</name>
    <dbReference type="NCBI Taxonomy" id="165716"/>
    <lineage>
        <taxon>Eukaryota</taxon>
        <taxon>Viridiplantae</taxon>
        <taxon>Streptophyta</taxon>
        <taxon>Embryophyta</taxon>
        <taxon>Tracheophyta</taxon>
        <taxon>Spermatophyta</taxon>
        <taxon>Magnoliopsida</taxon>
        <taxon>eudicotyledons</taxon>
        <taxon>Gunneridae</taxon>
        <taxon>Pentapetalae</taxon>
        <taxon>asterids</taxon>
        <taxon>Ericales</taxon>
        <taxon>Actinidiaceae</taxon>
        <taxon>Actinidia</taxon>
    </lineage>
</organism>
<keyword evidence="2" id="KW-1185">Reference proteome</keyword>
<reference evidence="1 2" key="1">
    <citation type="submission" date="2019-07" db="EMBL/GenBank/DDBJ databases">
        <title>De Novo Assembly of kiwifruit Actinidia rufa.</title>
        <authorList>
            <person name="Sugita-Konishi S."/>
            <person name="Sato K."/>
            <person name="Mori E."/>
            <person name="Abe Y."/>
            <person name="Kisaki G."/>
            <person name="Hamano K."/>
            <person name="Suezawa K."/>
            <person name="Otani M."/>
            <person name="Fukuda T."/>
            <person name="Manabe T."/>
            <person name="Gomi K."/>
            <person name="Tabuchi M."/>
            <person name="Akimitsu K."/>
            <person name="Kataoka I."/>
        </authorList>
    </citation>
    <scope>NUCLEOTIDE SEQUENCE [LARGE SCALE GENOMIC DNA]</scope>
    <source>
        <strain evidence="2">cv. Fuchu</strain>
    </source>
</reference>